<evidence type="ECO:0000256" key="1">
    <source>
        <dbReference type="SAM" id="MobiDB-lite"/>
    </source>
</evidence>
<accession>A0ABN3XVX2</accession>
<comment type="caution">
    <text evidence="2">The sequence shown here is derived from an EMBL/GenBank/DDBJ whole genome shotgun (WGS) entry which is preliminary data.</text>
</comment>
<name>A0ABN3XVX2_9ACTN</name>
<feature type="compositionally biased region" description="Acidic residues" evidence="1">
    <location>
        <begin position="29"/>
        <end position="41"/>
    </location>
</feature>
<gene>
    <name evidence="2" type="ORF">GCM10017559_19890</name>
</gene>
<dbReference type="EMBL" id="BAAAWD010000006">
    <property type="protein sequence ID" value="GAA2999172.1"/>
    <property type="molecule type" value="Genomic_DNA"/>
</dbReference>
<feature type="region of interest" description="Disordered" evidence="1">
    <location>
        <begin position="13"/>
        <end position="60"/>
    </location>
</feature>
<sequence>MIAYGARVAVSNVPHGSVNSGVSGTGTEADGEVDGEADADREEAAADVPRPSGTSFPEGTMITNAATATRIAAPRKAMSQRTFRTLPFS</sequence>
<feature type="compositionally biased region" description="Low complexity" evidence="1">
    <location>
        <begin position="16"/>
        <end position="28"/>
    </location>
</feature>
<proteinExistence type="predicted"/>
<reference evidence="2 3" key="1">
    <citation type="journal article" date="2019" name="Int. J. Syst. Evol. Microbiol.">
        <title>The Global Catalogue of Microorganisms (GCM) 10K type strain sequencing project: providing services to taxonomists for standard genome sequencing and annotation.</title>
        <authorList>
            <consortium name="The Broad Institute Genomics Platform"/>
            <consortium name="The Broad Institute Genome Sequencing Center for Infectious Disease"/>
            <person name="Wu L."/>
            <person name="Ma J."/>
        </authorList>
    </citation>
    <scope>NUCLEOTIDE SEQUENCE [LARGE SCALE GENOMIC DNA]</scope>
    <source>
        <strain evidence="2 3">JCM 3106</strain>
    </source>
</reference>
<dbReference type="Proteomes" id="UP001499930">
    <property type="component" value="Unassembled WGS sequence"/>
</dbReference>
<protein>
    <submittedName>
        <fullName evidence="2">Uncharacterized protein</fullName>
    </submittedName>
</protein>
<evidence type="ECO:0000313" key="2">
    <source>
        <dbReference type="EMBL" id="GAA2999172.1"/>
    </source>
</evidence>
<evidence type="ECO:0000313" key="3">
    <source>
        <dbReference type="Proteomes" id="UP001499930"/>
    </source>
</evidence>
<keyword evidence="3" id="KW-1185">Reference proteome</keyword>
<organism evidence="2 3">
    <name type="scientific">Streptosporangium longisporum</name>
    <dbReference type="NCBI Taxonomy" id="46187"/>
    <lineage>
        <taxon>Bacteria</taxon>
        <taxon>Bacillati</taxon>
        <taxon>Actinomycetota</taxon>
        <taxon>Actinomycetes</taxon>
        <taxon>Streptosporangiales</taxon>
        <taxon>Streptosporangiaceae</taxon>
        <taxon>Streptosporangium</taxon>
    </lineage>
</organism>